<evidence type="ECO:0000313" key="2">
    <source>
        <dbReference type="Proteomes" id="UP000323000"/>
    </source>
</evidence>
<dbReference type="AlphaFoldDB" id="A0A5C7IAW5"/>
<accession>A0A5C7IAW5</accession>
<dbReference type="Proteomes" id="UP000323000">
    <property type="component" value="Chromosome 3"/>
</dbReference>
<proteinExistence type="predicted"/>
<evidence type="ECO:0000313" key="1">
    <source>
        <dbReference type="EMBL" id="TXG65832.1"/>
    </source>
</evidence>
<comment type="caution">
    <text evidence="1">The sequence shown here is derived from an EMBL/GenBank/DDBJ whole genome shotgun (WGS) entry which is preliminary data.</text>
</comment>
<protein>
    <submittedName>
        <fullName evidence="1">Uncharacterized protein</fullName>
    </submittedName>
</protein>
<gene>
    <name evidence="1" type="ORF">EZV62_007107</name>
</gene>
<keyword evidence="2" id="KW-1185">Reference proteome</keyword>
<reference evidence="2" key="1">
    <citation type="journal article" date="2019" name="Gigascience">
        <title>De novo genome assembly of the endangered Acer yangbiense, a plant species with extremely small populations endemic to Yunnan Province, China.</title>
        <authorList>
            <person name="Yang J."/>
            <person name="Wariss H.M."/>
            <person name="Tao L."/>
            <person name="Zhang R."/>
            <person name="Yun Q."/>
            <person name="Hollingsworth P."/>
            <person name="Dao Z."/>
            <person name="Luo G."/>
            <person name="Guo H."/>
            <person name="Ma Y."/>
            <person name="Sun W."/>
        </authorList>
    </citation>
    <scope>NUCLEOTIDE SEQUENCE [LARGE SCALE GENOMIC DNA]</scope>
    <source>
        <strain evidence="2">cv. Malutang</strain>
    </source>
</reference>
<sequence length="189" mass="21927">MKYLKPLKLYEESFFNKKINPAGAGYGLLALDIHEEKVTLAFTNQIFPFSKALSPLSRRKSIDFMAFRLKSEISDNTFGALLLVVLMAHKNLGGIVAGSSCIENNWKTDVGQAKKLIDRLRQTGLFKGLKYTYWDRKLISRDMEIRKASFLDRSHFPQDIKERDFENQMERVREYCIPEIRASLLLQDR</sequence>
<name>A0A5C7IAW5_9ROSI</name>
<dbReference type="OrthoDB" id="10485503at2759"/>
<dbReference type="EMBL" id="VAHF01000003">
    <property type="protein sequence ID" value="TXG65832.1"/>
    <property type="molecule type" value="Genomic_DNA"/>
</dbReference>
<organism evidence="1 2">
    <name type="scientific">Acer yangbiense</name>
    <dbReference type="NCBI Taxonomy" id="1000413"/>
    <lineage>
        <taxon>Eukaryota</taxon>
        <taxon>Viridiplantae</taxon>
        <taxon>Streptophyta</taxon>
        <taxon>Embryophyta</taxon>
        <taxon>Tracheophyta</taxon>
        <taxon>Spermatophyta</taxon>
        <taxon>Magnoliopsida</taxon>
        <taxon>eudicotyledons</taxon>
        <taxon>Gunneridae</taxon>
        <taxon>Pentapetalae</taxon>
        <taxon>rosids</taxon>
        <taxon>malvids</taxon>
        <taxon>Sapindales</taxon>
        <taxon>Sapindaceae</taxon>
        <taxon>Hippocastanoideae</taxon>
        <taxon>Acereae</taxon>
        <taxon>Acer</taxon>
    </lineage>
</organism>